<dbReference type="GO" id="GO:0033818">
    <property type="term" value="F:beta-ketoacyl-acyl-carrier-protein synthase III activity"/>
    <property type="evidence" value="ECO:0007669"/>
    <property type="project" value="UniProtKB-UniRule"/>
</dbReference>
<dbReference type="PANTHER" id="PTHR43091">
    <property type="entry name" value="3-OXOACYL-[ACYL-CARRIER-PROTEIN] SYNTHASE"/>
    <property type="match status" value="1"/>
</dbReference>
<comment type="catalytic activity">
    <reaction evidence="13">
        <text>3-methylbutanoyl-CoA + malonyl-[ACP] + H(+) = 5-methyl-3-oxohexanoyl-[ACP] + CO2 + CoA</text>
        <dbReference type="Rhea" id="RHEA:42272"/>
        <dbReference type="Rhea" id="RHEA-COMP:9623"/>
        <dbReference type="Rhea" id="RHEA-COMP:9941"/>
        <dbReference type="ChEBI" id="CHEBI:15378"/>
        <dbReference type="ChEBI" id="CHEBI:16526"/>
        <dbReference type="ChEBI" id="CHEBI:57287"/>
        <dbReference type="ChEBI" id="CHEBI:57345"/>
        <dbReference type="ChEBI" id="CHEBI:78449"/>
        <dbReference type="ChEBI" id="CHEBI:78822"/>
        <dbReference type="EC" id="2.3.1.300"/>
    </reaction>
    <physiologicalReaction direction="left-to-right" evidence="13">
        <dbReference type="Rhea" id="RHEA:42273"/>
    </physiologicalReaction>
</comment>
<evidence type="ECO:0000259" key="16">
    <source>
        <dbReference type="Pfam" id="PF08545"/>
    </source>
</evidence>
<feature type="active site" evidence="14">
    <location>
        <position position="256"/>
    </location>
</feature>
<feature type="active site" evidence="14">
    <location>
        <position position="286"/>
    </location>
</feature>
<keyword evidence="14" id="KW-0963">Cytoplasm</keyword>
<dbReference type="InterPro" id="IPR016039">
    <property type="entry name" value="Thiolase-like"/>
</dbReference>
<keyword evidence="5 14" id="KW-0276">Fatty acid metabolism</keyword>
<comment type="subcellular location">
    <subcellularLocation>
        <location evidence="14">Cytoplasm</location>
    </subcellularLocation>
</comment>
<dbReference type="Proteomes" id="UP000295188">
    <property type="component" value="Unassembled WGS sequence"/>
</dbReference>
<evidence type="ECO:0000256" key="14">
    <source>
        <dbReference type="HAMAP-Rule" id="MF_01815"/>
    </source>
</evidence>
<evidence type="ECO:0000313" key="18">
    <source>
        <dbReference type="Proteomes" id="UP000295188"/>
    </source>
</evidence>
<keyword evidence="18" id="KW-1185">Reference proteome</keyword>
<dbReference type="NCBIfam" id="NF006829">
    <property type="entry name" value="PRK09352.1"/>
    <property type="match status" value="1"/>
</dbReference>
<protein>
    <recommendedName>
        <fullName evidence="14">Beta-ketoacyl-[acyl-carrier-protein] synthase III</fullName>
        <shortName evidence="14">Beta-ketoacyl-ACP synthase III</shortName>
        <shortName evidence="14">KAS III</shortName>
        <ecNumber evidence="14">2.3.1.180</ecNumber>
    </recommendedName>
    <alternativeName>
        <fullName evidence="14">3-oxoacyl-[acyl-carrier-protein] synthase 3</fullName>
    </alternativeName>
    <alternativeName>
        <fullName evidence="14">3-oxoacyl-[acyl-carrier-protein] synthase III</fullName>
    </alternativeName>
</protein>
<dbReference type="InterPro" id="IPR013751">
    <property type="entry name" value="ACP_syn_III_N"/>
</dbReference>
<gene>
    <name evidence="14" type="primary">fabH</name>
    <name evidence="17" type="ORF">EDC37_10684</name>
</gene>
<dbReference type="InterPro" id="IPR004655">
    <property type="entry name" value="FabH"/>
</dbReference>
<evidence type="ECO:0000256" key="9">
    <source>
        <dbReference type="ARBA" id="ARBA00023315"/>
    </source>
</evidence>
<evidence type="ECO:0000256" key="12">
    <source>
        <dbReference type="ARBA" id="ARBA00052467"/>
    </source>
</evidence>
<sequence length="333" mass="35577">MTGRNSAGILGTGFCLPEKKMTNFDLEKIVNTSDDWIVGRTGIHERRIAPEGTATSDIAFGAAKMALKDANVKPEDLDLIIVATISSDRIIPSTACVLQDMLGASHAGAFDLTAACSGFIYASSIAVQFIESGVYKKILVIGAEALSRFVDWQDRNTCVIFGDGAGAAVYGQVDDGYGMLSFELGSDGSGGNSLDIPGGGSLHPASLDTVKNRLHYLHMNGKEVFRFSVKIMGETVLNSLKKAGMQIEDIDWLVPHQANIRIIQTGAKRLHLSMDKVIVNIGKYGNTSAASIPIALAEAAHNKTFKRGDILAFSGFGAGLTWASCIMKWAKEE</sequence>
<feature type="region of interest" description="ACP-binding" evidence="14">
    <location>
        <begin position="257"/>
        <end position="261"/>
    </location>
</feature>
<keyword evidence="8 14" id="KW-0511">Multifunctional enzyme</keyword>
<evidence type="ECO:0000259" key="15">
    <source>
        <dbReference type="Pfam" id="PF08541"/>
    </source>
</evidence>
<keyword evidence="9 14" id="KW-0012">Acyltransferase</keyword>
<dbReference type="SUPFAM" id="SSF53901">
    <property type="entry name" value="Thiolase-like"/>
    <property type="match status" value="1"/>
</dbReference>
<feature type="active site" evidence="14">
    <location>
        <position position="116"/>
    </location>
</feature>
<dbReference type="EMBL" id="SMAA01000006">
    <property type="protein sequence ID" value="TCS79668.1"/>
    <property type="molecule type" value="Genomic_DNA"/>
</dbReference>
<dbReference type="GO" id="GO:0005737">
    <property type="term" value="C:cytoplasm"/>
    <property type="evidence" value="ECO:0007669"/>
    <property type="project" value="UniProtKB-SubCell"/>
</dbReference>
<dbReference type="PANTHER" id="PTHR43091:SF1">
    <property type="entry name" value="BETA-KETOACYL-[ACYL-CARRIER-PROTEIN] SYNTHASE III, CHLOROPLASTIC"/>
    <property type="match status" value="1"/>
</dbReference>
<evidence type="ECO:0000256" key="2">
    <source>
        <dbReference type="ARBA" id="ARBA00008642"/>
    </source>
</evidence>
<dbReference type="Pfam" id="PF08541">
    <property type="entry name" value="ACP_syn_III_C"/>
    <property type="match status" value="1"/>
</dbReference>
<dbReference type="InterPro" id="IPR013747">
    <property type="entry name" value="ACP_syn_III_C"/>
</dbReference>
<comment type="catalytic activity">
    <reaction evidence="12">
        <text>2-methylpropanoyl-CoA + malonyl-[ACP] + H(+) = 4-methyl-3-oxopentanoyl-[ACP] + CO2 + CoA</text>
        <dbReference type="Rhea" id="RHEA:42268"/>
        <dbReference type="Rhea" id="RHEA-COMP:9623"/>
        <dbReference type="Rhea" id="RHEA-COMP:9940"/>
        <dbReference type="ChEBI" id="CHEBI:15378"/>
        <dbReference type="ChEBI" id="CHEBI:16526"/>
        <dbReference type="ChEBI" id="CHEBI:57287"/>
        <dbReference type="ChEBI" id="CHEBI:57338"/>
        <dbReference type="ChEBI" id="CHEBI:78449"/>
        <dbReference type="ChEBI" id="CHEBI:78820"/>
        <dbReference type="EC" id="2.3.1.300"/>
    </reaction>
    <physiologicalReaction direction="left-to-right" evidence="12">
        <dbReference type="Rhea" id="RHEA:42269"/>
    </physiologicalReaction>
</comment>
<feature type="domain" description="Beta-ketoacyl-[acyl-carrier-protein] synthase III N-terminal" evidence="16">
    <location>
        <begin position="110"/>
        <end position="188"/>
    </location>
</feature>
<comment type="subunit">
    <text evidence="14">Homodimer.</text>
</comment>
<evidence type="ECO:0000256" key="6">
    <source>
        <dbReference type="ARBA" id="ARBA00023098"/>
    </source>
</evidence>
<comment type="domain">
    <text evidence="14">The last Arg residue of the ACP-binding site is essential for the weak association between ACP/AcpP and FabH.</text>
</comment>
<keyword evidence="3 14" id="KW-0444">Lipid biosynthesis</keyword>
<dbReference type="Gene3D" id="3.40.47.10">
    <property type="match status" value="1"/>
</dbReference>
<proteinExistence type="inferred from homology"/>
<dbReference type="FunFam" id="3.40.47.10:FF:000004">
    <property type="entry name" value="3-oxoacyl-[acyl-carrier-protein] synthase 3"/>
    <property type="match status" value="1"/>
</dbReference>
<dbReference type="AlphaFoldDB" id="A0A4R3K9P7"/>
<comment type="pathway">
    <text evidence="1 14">Lipid metabolism; fatty acid biosynthesis.</text>
</comment>
<keyword evidence="7 14" id="KW-0275">Fatty acid biosynthesis</keyword>
<evidence type="ECO:0000256" key="8">
    <source>
        <dbReference type="ARBA" id="ARBA00023268"/>
    </source>
</evidence>
<dbReference type="GO" id="GO:0004315">
    <property type="term" value="F:3-oxoacyl-[acyl-carrier-protein] synthase activity"/>
    <property type="evidence" value="ECO:0007669"/>
    <property type="project" value="InterPro"/>
</dbReference>
<keyword evidence="4 14" id="KW-0808">Transferase</keyword>
<keyword evidence="6 14" id="KW-0443">Lipid metabolism</keyword>
<name>A0A4R3K9P7_9FIRM</name>
<feature type="domain" description="Beta-ketoacyl-[acyl-carrier-protein] synthase III C-terminal" evidence="15">
    <location>
        <begin position="240"/>
        <end position="329"/>
    </location>
</feature>
<dbReference type="EC" id="2.3.1.180" evidence="14"/>
<dbReference type="GO" id="GO:0006633">
    <property type="term" value="P:fatty acid biosynthetic process"/>
    <property type="evidence" value="ECO:0007669"/>
    <property type="project" value="UniProtKB-UniRule"/>
</dbReference>
<dbReference type="Pfam" id="PF08545">
    <property type="entry name" value="ACP_syn_III"/>
    <property type="match status" value="1"/>
</dbReference>
<dbReference type="RefSeq" id="WP_132548722.1">
    <property type="nucleotide sequence ID" value="NZ_SMAA01000006.1"/>
</dbReference>
<evidence type="ECO:0000256" key="3">
    <source>
        <dbReference type="ARBA" id="ARBA00022516"/>
    </source>
</evidence>
<evidence type="ECO:0000256" key="10">
    <source>
        <dbReference type="ARBA" id="ARBA00051096"/>
    </source>
</evidence>
<evidence type="ECO:0000256" key="5">
    <source>
        <dbReference type="ARBA" id="ARBA00022832"/>
    </source>
</evidence>
<comment type="similarity">
    <text evidence="2 14">Belongs to the thiolase-like superfamily. FabH family.</text>
</comment>
<dbReference type="UniPathway" id="UPA00094"/>
<dbReference type="OrthoDB" id="9815506at2"/>
<reference evidence="17 18" key="1">
    <citation type="submission" date="2019-03" db="EMBL/GenBank/DDBJ databases">
        <title>Genomic Encyclopedia of Type Strains, Phase IV (KMG-IV): sequencing the most valuable type-strain genomes for metagenomic binning, comparative biology and taxonomic classification.</title>
        <authorList>
            <person name="Goeker M."/>
        </authorList>
    </citation>
    <scope>NUCLEOTIDE SEQUENCE [LARGE SCALE GENOMIC DNA]</scope>
    <source>
        <strain evidence="17 18">DSM 20467</strain>
    </source>
</reference>
<evidence type="ECO:0000313" key="17">
    <source>
        <dbReference type="EMBL" id="TCS79668.1"/>
    </source>
</evidence>
<comment type="catalytic activity">
    <reaction evidence="11">
        <text>(2S)-2-methylbutanoyl-CoA + malonyl-[ACP] + H(+) = (4S)-4-methyl-3-oxohexanoyl-[ACP] + CO2 + CoA</text>
        <dbReference type="Rhea" id="RHEA:42276"/>
        <dbReference type="Rhea" id="RHEA-COMP:9623"/>
        <dbReference type="Rhea" id="RHEA-COMP:17148"/>
        <dbReference type="ChEBI" id="CHEBI:15378"/>
        <dbReference type="ChEBI" id="CHEBI:16526"/>
        <dbReference type="ChEBI" id="CHEBI:57287"/>
        <dbReference type="ChEBI" id="CHEBI:78449"/>
        <dbReference type="ChEBI" id="CHEBI:88166"/>
        <dbReference type="ChEBI" id="CHEBI:167462"/>
        <dbReference type="EC" id="2.3.1.300"/>
    </reaction>
    <physiologicalReaction direction="left-to-right" evidence="11">
        <dbReference type="Rhea" id="RHEA:42277"/>
    </physiologicalReaction>
</comment>
<comment type="caution">
    <text evidence="17">The sequence shown here is derived from an EMBL/GenBank/DDBJ whole genome shotgun (WGS) entry which is preliminary data.</text>
</comment>
<evidence type="ECO:0000256" key="4">
    <source>
        <dbReference type="ARBA" id="ARBA00022679"/>
    </source>
</evidence>
<accession>A0A4R3K9P7</accession>
<comment type="function">
    <text evidence="14">Catalyzes the condensation reaction of fatty acid synthesis by the addition to an acyl acceptor of two carbons from malonyl-ACP. Catalyzes the first condensation reaction which initiates fatty acid synthesis and may therefore play a role in governing the total rate of fatty acid production. Possesses both acetoacetyl-ACP synthase and acetyl transacylase activities. Its substrate specificity determines the biosynthesis of branched-chain and/or straight-chain of fatty acids.</text>
</comment>
<evidence type="ECO:0000256" key="7">
    <source>
        <dbReference type="ARBA" id="ARBA00023160"/>
    </source>
</evidence>
<organism evidence="17 18">
    <name type="scientific">Pectinatus cerevisiiphilus</name>
    <dbReference type="NCBI Taxonomy" id="86956"/>
    <lineage>
        <taxon>Bacteria</taxon>
        <taxon>Bacillati</taxon>
        <taxon>Bacillota</taxon>
        <taxon>Negativicutes</taxon>
        <taxon>Selenomonadales</taxon>
        <taxon>Selenomonadaceae</taxon>
        <taxon>Pectinatus</taxon>
    </lineage>
</organism>
<evidence type="ECO:0000256" key="13">
    <source>
        <dbReference type="ARBA" id="ARBA00052985"/>
    </source>
</evidence>
<dbReference type="CDD" id="cd00830">
    <property type="entry name" value="KAS_III"/>
    <property type="match status" value="1"/>
</dbReference>
<evidence type="ECO:0000256" key="11">
    <source>
        <dbReference type="ARBA" id="ARBA00052407"/>
    </source>
</evidence>
<dbReference type="HAMAP" id="MF_01815">
    <property type="entry name" value="FabH"/>
    <property type="match status" value="1"/>
</dbReference>
<dbReference type="NCBIfam" id="TIGR00747">
    <property type="entry name" value="fabH"/>
    <property type="match status" value="1"/>
</dbReference>
<evidence type="ECO:0000256" key="1">
    <source>
        <dbReference type="ARBA" id="ARBA00005194"/>
    </source>
</evidence>
<comment type="catalytic activity">
    <reaction evidence="10">
        <text>malonyl-[ACP] + acetyl-CoA + H(+) = 3-oxobutanoyl-[ACP] + CO2 + CoA</text>
        <dbReference type="Rhea" id="RHEA:12080"/>
        <dbReference type="Rhea" id="RHEA-COMP:9623"/>
        <dbReference type="Rhea" id="RHEA-COMP:9625"/>
        <dbReference type="ChEBI" id="CHEBI:15378"/>
        <dbReference type="ChEBI" id="CHEBI:16526"/>
        <dbReference type="ChEBI" id="CHEBI:57287"/>
        <dbReference type="ChEBI" id="CHEBI:57288"/>
        <dbReference type="ChEBI" id="CHEBI:78449"/>
        <dbReference type="ChEBI" id="CHEBI:78450"/>
        <dbReference type="EC" id="2.3.1.180"/>
    </reaction>
    <physiologicalReaction direction="left-to-right" evidence="10">
        <dbReference type="Rhea" id="RHEA:12081"/>
    </physiologicalReaction>
</comment>